<evidence type="ECO:0000313" key="1">
    <source>
        <dbReference type="EMBL" id="KAH3859949.1"/>
    </source>
</evidence>
<protein>
    <submittedName>
        <fullName evidence="1">Uncharacterized protein</fullName>
    </submittedName>
</protein>
<dbReference type="AlphaFoldDB" id="A0A9D4R9D3"/>
<dbReference type="Proteomes" id="UP000828390">
    <property type="component" value="Unassembled WGS sequence"/>
</dbReference>
<dbReference type="EMBL" id="JAIWYP010000001">
    <property type="protein sequence ID" value="KAH3877817.1"/>
    <property type="molecule type" value="Genomic_DNA"/>
</dbReference>
<sequence>MYKAGKLNSDCDGLSRRPQLFSDAIKAMCDSVSFQLPAVECLVGISASQMVTVDAIPSASKVNQIDWSKEQS</sequence>
<accession>A0A9D4R9D3</accession>
<evidence type="ECO:0000313" key="2">
    <source>
        <dbReference type="EMBL" id="KAH3877813.1"/>
    </source>
</evidence>
<dbReference type="EMBL" id="JAIWYP010000003">
    <property type="protein sequence ID" value="KAH3859949.1"/>
    <property type="molecule type" value="Genomic_DNA"/>
</dbReference>
<evidence type="ECO:0000313" key="3">
    <source>
        <dbReference type="EMBL" id="KAH3877817.1"/>
    </source>
</evidence>
<gene>
    <name evidence="2" type="ORF">DPMN_001691</name>
    <name evidence="3" type="ORF">DPMN_001695</name>
    <name evidence="1" type="ORF">DPMN_102770</name>
</gene>
<reference evidence="1" key="2">
    <citation type="submission" date="2020-11" db="EMBL/GenBank/DDBJ databases">
        <authorList>
            <person name="McCartney M.A."/>
            <person name="Auch B."/>
            <person name="Kono T."/>
            <person name="Mallez S."/>
            <person name="Becker A."/>
            <person name="Gohl D.M."/>
            <person name="Silverstein K.A.T."/>
            <person name="Koren S."/>
            <person name="Bechman K.B."/>
            <person name="Herman A."/>
            <person name="Abrahante J.E."/>
            <person name="Garbe J."/>
        </authorList>
    </citation>
    <scope>NUCLEOTIDE SEQUENCE</scope>
    <source>
        <strain evidence="1">Duluth1</strain>
        <tissue evidence="1">Whole animal</tissue>
    </source>
</reference>
<comment type="caution">
    <text evidence="1">The sequence shown here is derived from an EMBL/GenBank/DDBJ whole genome shotgun (WGS) entry which is preliminary data.</text>
</comment>
<reference evidence="1" key="1">
    <citation type="journal article" date="2019" name="bioRxiv">
        <title>The Genome of the Zebra Mussel, Dreissena polymorpha: A Resource for Invasive Species Research.</title>
        <authorList>
            <person name="McCartney M.A."/>
            <person name="Auch B."/>
            <person name="Kono T."/>
            <person name="Mallez S."/>
            <person name="Zhang Y."/>
            <person name="Obille A."/>
            <person name="Becker A."/>
            <person name="Abrahante J.E."/>
            <person name="Garbe J."/>
            <person name="Badalamenti J.P."/>
            <person name="Herman A."/>
            <person name="Mangelson H."/>
            <person name="Liachko I."/>
            <person name="Sullivan S."/>
            <person name="Sone E.D."/>
            <person name="Koren S."/>
            <person name="Silverstein K.A.T."/>
            <person name="Beckman K.B."/>
            <person name="Gohl D.M."/>
        </authorList>
    </citation>
    <scope>NUCLEOTIDE SEQUENCE</scope>
    <source>
        <strain evidence="1">Duluth1</strain>
        <tissue evidence="1">Whole animal</tissue>
    </source>
</reference>
<keyword evidence="4" id="KW-1185">Reference proteome</keyword>
<proteinExistence type="predicted"/>
<dbReference type="EMBL" id="JAIWYP010000001">
    <property type="protein sequence ID" value="KAH3877813.1"/>
    <property type="molecule type" value="Genomic_DNA"/>
</dbReference>
<organism evidence="1 4">
    <name type="scientific">Dreissena polymorpha</name>
    <name type="common">Zebra mussel</name>
    <name type="synonym">Mytilus polymorpha</name>
    <dbReference type="NCBI Taxonomy" id="45954"/>
    <lineage>
        <taxon>Eukaryota</taxon>
        <taxon>Metazoa</taxon>
        <taxon>Spiralia</taxon>
        <taxon>Lophotrochozoa</taxon>
        <taxon>Mollusca</taxon>
        <taxon>Bivalvia</taxon>
        <taxon>Autobranchia</taxon>
        <taxon>Heteroconchia</taxon>
        <taxon>Euheterodonta</taxon>
        <taxon>Imparidentia</taxon>
        <taxon>Neoheterodontei</taxon>
        <taxon>Myida</taxon>
        <taxon>Dreissenoidea</taxon>
        <taxon>Dreissenidae</taxon>
        <taxon>Dreissena</taxon>
    </lineage>
</organism>
<name>A0A9D4R9D3_DREPO</name>
<evidence type="ECO:0000313" key="4">
    <source>
        <dbReference type="Proteomes" id="UP000828390"/>
    </source>
</evidence>